<gene>
    <name evidence="1" type="ORF">ZEAMMB73_Zm00001d005580</name>
</gene>
<organism evidence="1">
    <name type="scientific">Zea mays</name>
    <name type="common">Maize</name>
    <dbReference type="NCBI Taxonomy" id="4577"/>
    <lineage>
        <taxon>Eukaryota</taxon>
        <taxon>Viridiplantae</taxon>
        <taxon>Streptophyta</taxon>
        <taxon>Embryophyta</taxon>
        <taxon>Tracheophyta</taxon>
        <taxon>Spermatophyta</taxon>
        <taxon>Magnoliopsida</taxon>
        <taxon>Liliopsida</taxon>
        <taxon>Poales</taxon>
        <taxon>Poaceae</taxon>
        <taxon>PACMAD clade</taxon>
        <taxon>Panicoideae</taxon>
        <taxon>Andropogonodae</taxon>
        <taxon>Andropogoneae</taxon>
        <taxon>Tripsacinae</taxon>
        <taxon>Zea</taxon>
    </lineage>
</organism>
<protein>
    <submittedName>
        <fullName evidence="1">Putative E3 ubiquitin-protein ligase RING1a</fullName>
    </submittedName>
</protein>
<dbReference type="EMBL" id="CM007648">
    <property type="protein sequence ID" value="ONM21516.1"/>
    <property type="molecule type" value="Genomic_DNA"/>
</dbReference>
<dbReference type="ExpressionAtlas" id="A0A1D6EP08">
    <property type="expression patterns" value="baseline and differential"/>
</dbReference>
<evidence type="ECO:0000313" key="1">
    <source>
        <dbReference type="EMBL" id="ONM21516.1"/>
    </source>
</evidence>
<proteinExistence type="predicted"/>
<dbReference type="AlphaFoldDB" id="A0A1D6EP08"/>
<reference evidence="1" key="1">
    <citation type="submission" date="2015-12" db="EMBL/GenBank/DDBJ databases">
        <title>Update maize B73 reference genome by single molecule sequencing technologies.</title>
        <authorList>
            <consortium name="Maize Genome Sequencing Project"/>
            <person name="Ware D."/>
        </authorList>
    </citation>
    <scope>NUCLEOTIDE SEQUENCE [LARGE SCALE GENOMIC DNA]</scope>
    <source>
        <tissue evidence="1">Seedling</tissue>
    </source>
</reference>
<name>A0A1D6EP08_MAIZE</name>
<accession>A0A1D6EP08</accession>
<sequence length="144" mass="16217">MNEVDEESKQVSYPVIRDDNGNDKLDFPALGKQFAAEEISAQLNLYLVLLPLDGQSVPKLEKPYHSCLPTLSIRHLCQAHAILLDPCALVLEYLQRDIICFLHILEVPNGVGKDFVINNDEVIPSRLCPSQRKDVKPHSYHATN</sequence>